<reference evidence="4 5" key="1">
    <citation type="journal article" date="2023" name="Nat. Commun.">
        <title>Genomic dissection of endemic carbapenem resistance reveals metallo-beta-lactamase dissemination through clonal, plasmid and integron transfer.</title>
        <authorList>
            <person name="Macesic N."/>
            <person name="Hawkey J."/>
            <person name="Vezina B."/>
            <person name="Wisniewski J.A."/>
            <person name="Cottingham H."/>
            <person name="Blakeway L.V."/>
            <person name="Harshegyi T."/>
            <person name="Pragastis K."/>
            <person name="Badoordeen G.Z."/>
            <person name="Dennison A."/>
            <person name="Spelman D.W."/>
            <person name="Jenney A.W.J."/>
            <person name="Peleg A.Y."/>
        </authorList>
    </citation>
    <scope>NUCLEOTIDE SEQUENCE [LARGE SCALE GENOMIC DNA]</scope>
    <source>
        <strain evidence="4 5">CPO239</strain>
    </source>
</reference>
<dbReference type="Proteomes" id="UP001175344">
    <property type="component" value="Unassembled WGS sequence"/>
</dbReference>
<dbReference type="EMBL" id="JARTQQ020000001">
    <property type="protein sequence ID" value="MEC5729348.1"/>
    <property type="molecule type" value="Genomic_DNA"/>
</dbReference>
<dbReference type="Gene3D" id="1.10.274.110">
    <property type="match status" value="1"/>
</dbReference>
<dbReference type="InterPro" id="IPR003222">
    <property type="entry name" value="Antitermntn"/>
</dbReference>
<dbReference type="RefSeq" id="WP_241175398.1">
    <property type="nucleotide sequence ID" value="NZ_JAKWHR010000165.1"/>
</dbReference>
<proteinExistence type="predicted"/>
<evidence type="ECO:0000256" key="2">
    <source>
        <dbReference type="ARBA" id="ARBA00023125"/>
    </source>
</evidence>
<evidence type="ECO:0000313" key="4">
    <source>
        <dbReference type="EMBL" id="MEC5729348.1"/>
    </source>
</evidence>
<keyword evidence="2" id="KW-0238">DNA-binding</keyword>
<comment type="caution">
    <text evidence="4">The sequence shown here is derived from an EMBL/GenBank/DDBJ whole genome shotgun (WGS) entry which is preliminary data.</text>
</comment>
<evidence type="ECO:0000256" key="3">
    <source>
        <dbReference type="ARBA" id="ARBA00023163"/>
    </source>
</evidence>
<dbReference type="Pfam" id="PF03589">
    <property type="entry name" value="Antiterm"/>
    <property type="match status" value="1"/>
</dbReference>
<keyword evidence="1" id="KW-0805">Transcription regulation</keyword>
<evidence type="ECO:0000256" key="1">
    <source>
        <dbReference type="ARBA" id="ARBA00023015"/>
    </source>
</evidence>
<keyword evidence="5" id="KW-1185">Reference proteome</keyword>
<sequence length="222" mass="24608">MRLKYAITIGDPKSAQIVELQARSTGNSHLTRDDIVVSLGLTQSRCRAGLSLIYAKYTKDHHAAQTAFLALRQYASSIVKKYIPKEGSSVNDAAVSVLAMLALEEFCRTADTPGAMCRCGGKGTVKDLKKSRQKNAHIEKPCSRCKGTGLKPMTQTRCHHALLKVMSISQPTYSRYWSPLYRALLDWCYQQEGDAERTYNLITSLNPSHSEAGIWPVHSCAE</sequence>
<name>A0ABU6KTP5_ENTAS</name>
<protein>
    <submittedName>
        <fullName evidence="4">Antitermination protein</fullName>
    </submittedName>
</protein>
<keyword evidence="3" id="KW-0804">Transcription</keyword>
<organism evidence="4 5">
    <name type="scientific">Enterobacter asburiae</name>
    <dbReference type="NCBI Taxonomy" id="61645"/>
    <lineage>
        <taxon>Bacteria</taxon>
        <taxon>Pseudomonadati</taxon>
        <taxon>Pseudomonadota</taxon>
        <taxon>Gammaproteobacteria</taxon>
        <taxon>Enterobacterales</taxon>
        <taxon>Enterobacteriaceae</taxon>
        <taxon>Enterobacter</taxon>
        <taxon>Enterobacter cloacae complex</taxon>
    </lineage>
</organism>
<evidence type="ECO:0000313" key="5">
    <source>
        <dbReference type="Proteomes" id="UP001175344"/>
    </source>
</evidence>
<dbReference type="InterPro" id="IPR038500">
    <property type="entry name" value="Antitermination_sf"/>
</dbReference>
<gene>
    <name evidence="4" type="ORF">QAA55_013115</name>
</gene>
<accession>A0ABU6KTP5</accession>